<accession>A0A2W4CXC8</accession>
<dbReference type="EMBL" id="PCDP01000001">
    <property type="protein sequence ID" value="PZM17247.1"/>
    <property type="molecule type" value="Genomic_DNA"/>
</dbReference>
<keyword evidence="1" id="KW-1133">Transmembrane helix</keyword>
<feature type="transmembrane region" description="Helical" evidence="1">
    <location>
        <begin position="86"/>
        <end position="108"/>
    </location>
</feature>
<evidence type="ECO:0000256" key="1">
    <source>
        <dbReference type="SAM" id="Phobius"/>
    </source>
</evidence>
<keyword evidence="3" id="KW-1185">Reference proteome</keyword>
<feature type="transmembrane region" description="Helical" evidence="1">
    <location>
        <begin position="7"/>
        <end position="26"/>
    </location>
</feature>
<keyword evidence="1" id="KW-0812">Transmembrane</keyword>
<gene>
    <name evidence="2" type="ORF">CPY51_03200</name>
</gene>
<protein>
    <submittedName>
        <fullName evidence="2">Uncharacterized protein</fullName>
    </submittedName>
</protein>
<dbReference type="AlphaFoldDB" id="A0A2W4CXC8"/>
<feature type="transmembrane region" description="Helical" evidence="1">
    <location>
        <begin position="62"/>
        <end position="80"/>
    </location>
</feature>
<comment type="caution">
    <text evidence="2">The sequence shown here is derived from an EMBL/GenBank/DDBJ whole genome shotgun (WGS) entry which is preliminary data.</text>
</comment>
<feature type="transmembrane region" description="Helical" evidence="1">
    <location>
        <begin position="38"/>
        <end position="55"/>
    </location>
</feature>
<evidence type="ECO:0000313" key="2">
    <source>
        <dbReference type="EMBL" id="PZM17247.1"/>
    </source>
</evidence>
<evidence type="ECO:0000313" key="3">
    <source>
        <dbReference type="Proteomes" id="UP000248925"/>
    </source>
</evidence>
<name>A0A2W4CXC8_9HYPH</name>
<keyword evidence="1" id="KW-0472">Membrane</keyword>
<sequence length="122" mass="13016">MTSARVFQILVWLYVVVLLVATIAPTDWHADISNPYDIDRLIGLGVAGLLARLAYPQTPSFVCLLMIGIVCGLGFARYAAVGNFGSPMDCIVAMAGALWGIALAAAFSKVRFSSVGKRPQLN</sequence>
<reference evidence="2 3" key="1">
    <citation type="journal article" date="2018" name="Sci. Rep.">
        <title>Rhizobium tumorigenes sp. nov., a novel plant tumorigenic bacterium isolated from cane gall tumors on thornless blackberry.</title>
        <authorList>
            <person name="Kuzmanovi N."/>
            <person name="Smalla K."/>
            <person name="Gronow S."/>
            <person name="PuBawska J."/>
        </authorList>
    </citation>
    <scope>NUCLEOTIDE SEQUENCE [LARGE SCALE GENOMIC DNA]</scope>
    <source>
        <strain evidence="2 3">CCBAU 85046</strain>
    </source>
</reference>
<proteinExistence type="predicted"/>
<dbReference type="Proteomes" id="UP000248925">
    <property type="component" value="Unassembled WGS sequence"/>
</dbReference>
<organism evidence="2 3">
    <name type="scientific">Rhizobium tubonense</name>
    <dbReference type="NCBI Taxonomy" id="484088"/>
    <lineage>
        <taxon>Bacteria</taxon>
        <taxon>Pseudomonadati</taxon>
        <taxon>Pseudomonadota</taxon>
        <taxon>Alphaproteobacteria</taxon>
        <taxon>Hyphomicrobiales</taxon>
        <taxon>Rhizobiaceae</taxon>
        <taxon>Rhizobium/Agrobacterium group</taxon>
        <taxon>Rhizobium</taxon>
    </lineage>
</organism>